<dbReference type="InterPro" id="IPR000157">
    <property type="entry name" value="TIR_dom"/>
</dbReference>
<dbReference type="InterPro" id="IPR044974">
    <property type="entry name" value="Disease_R_plants"/>
</dbReference>
<dbReference type="InterPro" id="IPR027417">
    <property type="entry name" value="P-loop_NTPase"/>
</dbReference>
<dbReference type="GO" id="GO:0006952">
    <property type="term" value="P:defense response"/>
    <property type="evidence" value="ECO:0007669"/>
    <property type="project" value="InterPro"/>
</dbReference>
<name>A0A371EJL4_MUCPR</name>
<dbReference type="PANTHER" id="PTHR11017:SF300">
    <property type="entry name" value="RESISTANCE PROTEIN (TIR-NBS-LRR CLASS), PUTATIVE-RELATED"/>
    <property type="match status" value="1"/>
</dbReference>
<proteinExistence type="predicted"/>
<feature type="domain" description="TIR" evidence="1">
    <location>
        <begin position="25"/>
        <end position="165"/>
    </location>
</feature>
<evidence type="ECO:0000259" key="1">
    <source>
        <dbReference type="Pfam" id="PF01582"/>
    </source>
</evidence>
<dbReference type="EMBL" id="QJKJ01013538">
    <property type="protein sequence ID" value="RDX66221.1"/>
    <property type="molecule type" value="Genomic_DNA"/>
</dbReference>
<dbReference type="SUPFAM" id="SSF52540">
    <property type="entry name" value="P-loop containing nucleoside triphosphate hydrolases"/>
    <property type="match status" value="1"/>
</dbReference>
<protein>
    <submittedName>
        <fullName evidence="2">Disease resistance protein</fullName>
    </submittedName>
</protein>
<comment type="caution">
    <text evidence="2">The sequence shown here is derived from an EMBL/GenBank/DDBJ whole genome shotgun (WGS) entry which is preliminary data.</text>
</comment>
<sequence>MAILSRLIEPKSLFTNDVLLICADDTLAGFTGHLLNTFQQRGFHTVVRVDHGELDREAIQASMLVIINISECYLFSPPFLDNLAEIVGEFTKERKARLLLVDVRHPTGTYAQALTPYNNSVEPHRIHKWLNALTTTHAFVSHFQRCGVKNEEQCIEEILQMVSQHFASIIGVNPRVREVIGLLYLESDDGVHVVGICGDPGIGKKTIARGVYDLIAHQGFHNYCFLDNVGNILRERGLVHLPRMLLSEMVGNSVHTVGNFAGTVGNNYSELGNLVDTIGNNCIEFGNFEEGMSVIKHTLNQKKVLIILVGINHSDLLKPVVQLTDCLGPGSRVIITVQDKCLLESLGIKKIYEVK</sequence>
<keyword evidence="3" id="KW-1185">Reference proteome</keyword>
<dbReference type="Proteomes" id="UP000257109">
    <property type="component" value="Unassembled WGS sequence"/>
</dbReference>
<dbReference type="AlphaFoldDB" id="A0A371EJL4"/>
<dbReference type="GO" id="GO:0007165">
    <property type="term" value="P:signal transduction"/>
    <property type="evidence" value="ECO:0007669"/>
    <property type="project" value="InterPro"/>
</dbReference>
<organism evidence="2 3">
    <name type="scientific">Mucuna pruriens</name>
    <name type="common">Velvet bean</name>
    <name type="synonym">Dolichos pruriens</name>
    <dbReference type="NCBI Taxonomy" id="157652"/>
    <lineage>
        <taxon>Eukaryota</taxon>
        <taxon>Viridiplantae</taxon>
        <taxon>Streptophyta</taxon>
        <taxon>Embryophyta</taxon>
        <taxon>Tracheophyta</taxon>
        <taxon>Spermatophyta</taxon>
        <taxon>Magnoliopsida</taxon>
        <taxon>eudicotyledons</taxon>
        <taxon>Gunneridae</taxon>
        <taxon>Pentapetalae</taxon>
        <taxon>rosids</taxon>
        <taxon>fabids</taxon>
        <taxon>Fabales</taxon>
        <taxon>Fabaceae</taxon>
        <taxon>Papilionoideae</taxon>
        <taxon>50 kb inversion clade</taxon>
        <taxon>NPAAA clade</taxon>
        <taxon>indigoferoid/millettioid clade</taxon>
        <taxon>Phaseoleae</taxon>
        <taxon>Mucuna</taxon>
    </lineage>
</organism>
<dbReference type="InterPro" id="IPR035897">
    <property type="entry name" value="Toll_tir_struct_dom_sf"/>
</dbReference>
<reference evidence="2" key="1">
    <citation type="submission" date="2018-05" db="EMBL/GenBank/DDBJ databases">
        <title>Draft genome of Mucuna pruriens seed.</title>
        <authorList>
            <person name="Nnadi N.E."/>
            <person name="Vos R."/>
            <person name="Hasami M.H."/>
            <person name="Devisetty U.K."/>
            <person name="Aguiy J.C."/>
        </authorList>
    </citation>
    <scope>NUCLEOTIDE SEQUENCE [LARGE SCALE GENOMIC DNA]</scope>
    <source>
        <strain evidence="2">JCA_2017</strain>
    </source>
</reference>
<evidence type="ECO:0000313" key="2">
    <source>
        <dbReference type="EMBL" id="RDX66221.1"/>
    </source>
</evidence>
<dbReference type="SUPFAM" id="SSF52200">
    <property type="entry name" value="Toll/Interleukin receptor TIR domain"/>
    <property type="match status" value="1"/>
</dbReference>
<gene>
    <name evidence="2" type="ORF">CR513_55031</name>
</gene>
<feature type="non-terminal residue" evidence="2">
    <location>
        <position position="355"/>
    </location>
</feature>
<evidence type="ECO:0000313" key="3">
    <source>
        <dbReference type="Proteomes" id="UP000257109"/>
    </source>
</evidence>
<dbReference type="PANTHER" id="PTHR11017">
    <property type="entry name" value="LEUCINE-RICH REPEAT-CONTAINING PROTEIN"/>
    <property type="match status" value="1"/>
</dbReference>
<dbReference type="Gene3D" id="3.40.50.300">
    <property type="entry name" value="P-loop containing nucleotide triphosphate hydrolases"/>
    <property type="match status" value="1"/>
</dbReference>
<accession>A0A371EJL4</accession>
<feature type="non-terminal residue" evidence="2">
    <location>
        <position position="1"/>
    </location>
</feature>
<dbReference type="Pfam" id="PF01582">
    <property type="entry name" value="TIR"/>
    <property type="match status" value="1"/>
</dbReference>
<dbReference type="OrthoDB" id="1165644at2759"/>